<protein>
    <submittedName>
        <fullName evidence="1">Uncharacterized protein</fullName>
    </submittedName>
</protein>
<name>S4NCB9_9LACO</name>
<proteinExistence type="predicted"/>
<dbReference type="AlphaFoldDB" id="S4NCB9"/>
<gene>
    <name evidence="1" type="ORF">LOT_0987</name>
</gene>
<organism evidence="1 2">
    <name type="scientific">Lentilactobacillus otakiensis DSM 19908 = JCM 15040</name>
    <dbReference type="NCBI Taxonomy" id="1423780"/>
    <lineage>
        <taxon>Bacteria</taxon>
        <taxon>Bacillati</taxon>
        <taxon>Bacillota</taxon>
        <taxon>Bacilli</taxon>
        <taxon>Lactobacillales</taxon>
        <taxon>Lactobacillaceae</taxon>
        <taxon>Lentilactobacillus</taxon>
    </lineage>
</organism>
<dbReference type="EMBL" id="BASH01000002">
    <property type="protein sequence ID" value="GAD16449.1"/>
    <property type="molecule type" value="Genomic_DNA"/>
</dbReference>
<reference evidence="2" key="1">
    <citation type="journal article" date="2013" name="Genome Announc.">
        <title>Draft Genome Sequence of D-Branched-Chain Amino Acid Producer Lactobacillus otakiensis JCM 15040T, Isolated from a Traditional Japanese Pickle.</title>
        <authorList>
            <person name="Doi K."/>
            <person name="Mori K."/>
            <person name="Mutaguchi Y."/>
            <person name="Tashiro K."/>
            <person name="Fujino Y."/>
            <person name="Ohmori T."/>
            <person name="Kuhara S."/>
            <person name="Ohshima T."/>
        </authorList>
    </citation>
    <scope>NUCLEOTIDE SEQUENCE [LARGE SCALE GENOMIC DNA]</scope>
    <source>
        <strain evidence="2">JCM 15040</strain>
    </source>
</reference>
<comment type="caution">
    <text evidence="1">The sequence shown here is derived from an EMBL/GenBank/DDBJ whole genome shotgun (WGS) entry which is preliminary data.</text>
</comment>
<evidence type="ECO:0000313" key="2">
    <source>
        <dbReference type="Proteomes" id="UP000016361"/>
    </source>
</evidence>
<dbReference type="Proteomes" id="UP000016361">
    <property type="component" value="Unassembled WGS sequence"/>
</dbReference>
<keyword evidence="2" id="KW-1185">Reference proteome</keyword>
<sequence length="44" mass="4863">MVARSEAIKNWAPPEKTMIETIKVVQTLKPDAFSKIPHASPIGM</sequence>
<evidence type="ECO:0000313" key="1">
    <source>
        <dbReference type="EMBL" id="GAD16449.1"/>
    </source>
</evidence>
<accession>S4NCB9</accession>